<protein>
    <submittedName>
        <fullName evidence="1">Uncharacterized protein</fullName>
    </submittedName>
</protein>
<dbReference type="RefSeq" id="WP_129123651.1">
    <property type="nucleotide sequence ID" value="NZ_PEIB01000032.1"/>
</dbReference>
<dbReference type="Proteomes" id="UP000290287">
    <property type="component" value="Unassembled WGS sequence"/>
</dbReference>
<proteinExistence type="predicted"/>
<comment type="caution">
    <text evidence="1">The sequence shown here is derived from an EMBL/GenBank/DDBJ whole genome shotgun (WGS) entry which is preliminary data.</text>
</comment>
<dbReference type="EMBL" id="PEIB01000032">
    <property type="protein sequence ID" value="RXJ71790.1"/>
    <property type="molecule type" value="Genomic_DNA"/>
</dbReference>
<evidence type="ECO:0000313" key="2">
    <source>
        <dbReference type="Proteomes" id="UP000290287"/>
    </source>
</evidence>
<evidence type="ECO:0000313" key="1">
    <source>
        <dbReference type="EMBL" id="RXJ71790.1"/>
    </source>
</evidence>
<name>A0A4Q0YLX2_9GAMM</name>
<organism evidence="1 2">
    <name type="scientific">Veronia nyctiphanis</name>
    <dbReference type="NCBI Taxonomy" id="1278244"/>
    <lineage>
        <taxon>Bacteria</taxon>
        <taxon>Pseudomonadati</taxon>
        <taxon>Pseudomonadota</taxon>
        <taxon>Gammaproteobacteria</taxon>
        <taxon>Vibrionales</taxon>
        <taxon>Vibrionaceae</taxon>
        <taxon>Veronia</taxon>
    </lineage>
</organism>
<dbReference type="AlphaFoldDB" id="A0A4Q0YLX2"/>
<gene>
    <name evidence="1" type="ORF">CS022_19695</name>
</gene>
<keyword evidence="2" id="KW-1185">Reference proteome</keyword>
<sequence>MPERIVAVKQTFLTAFDINTPWLRQIAEFCHASGDMNFGTSELKLAELLALSSPTLPSSFIDLANLIAETRQKNAFKHCDKTKRPKISGITRPNI</sequence>
<reference evidence="1 2" key="1">
    <citation type="submission" date="2017-10" db="EMBL/GenBank/DDBJ databases">
        <title>Nyctiphanis sp. nov., isolated from the stomach of the euphausiid Nyctiphanes simplex (Hansen, 1911) in the Gulf of California.</title>
        <authorList>
            <person name="Gomez-Gil B."/>
            <person name="Aguilar-Mendez M."/>
            <person name="Lopez-Cortes A."/>
            <person name="Gomez-Gutierrez J."/>
            <person name="Roque A."/>
            <person name="Lang E."/>
            <person name="Gonzalez-Castillo A."/>
        </authorList>
    </citation>
    <scope>NUCLEOTIDE SEQUENCE [LARGE SCALE GENOMIC DNA]</scope>
    <source>
        <strain evidence="1 2">CAIM 600</strain>
    </source>
</reference>
<accession>A0A4Q0YLX2</accession>